<keyword evidence="7" id="KW-0732">Signal</keyword>
<dbReference type="InParanoid" id="Q022I7"/>
<dbReference type="GO" id="GO:0004252">
    <property type="term" value="F:serine-type endopeptidase activity"/>
    <property type="evidence" value="ECO:0007669"/>
    <property type="project" value="UniProtKB-UniRule"/>
</dbReference>
<dbReference type="GO" id="GO:0006508">
    <property type="term" value="P:proteolysis"/>
    <property type="evidence" value="ECO:0007669"/>
    <property type="project" value="UniProtKB-KW"/>
</dbReference>
<keyword evidence="3 5" id="KW-0378">Hydrolase</keyword>
<evidence type="ECO:0000256" key="3">
    <source>
        <dbReference type="ARBA" id="ARBA00022801"/>
    </source>
</evidence>
<dbReference type="PROSITE" id="PS51892">
    <property type="entry name" value="SUBTILASE"/>
    <property type="match status" value="1"/>
</dbReference>
<feature type="active site" description="Charge relay system" evidence="5">
    <location>
        <position position="368"/>
    </location>
</feature>
<keyword evidence="2 5" id="KW-0645">Protease</keyword>
<dbReference type="PANTHER" id="PTHR43806">
    <property type="entry name" value="PEPTIDASE S8"/>
    <property type="match status" value="1"/>
</dbReference>
<comment type="similarity">
    <text evidence="1 5 6">Belongs to the peptidase S8 family.</text>
</comment>
<dbReference type="InterPro" id="IPR050131">
    <property type="entry name" value="Peptidase_S8_subtilisin-like"/>
</dbReference>
<dbReference type="AlphaFoldDB" id="Q022I7"/>
<name>Q022I7_SOLUE</name>
<evidence type="ECO:0000256" key="4">
    <source>
        <dbReference type="ARBA" id="ARBA00022825"/>
    </source>
</evidence>
<dbReference type="HOGENOM" id="CLU_640761_0_0_0"/>
<feature type="domain" description="Peptidase S8/S53" evidence="8">
    <location>
        <begin position="142"/>
        <end position="387"/>
    </location>
</feature>
<evidence type="ECO:0000313" key="9">
    <source>
        <dbReference type="EMBL" id="ABJ84113.1"/>
    </source>
</evidence>
<gene>
    <name evidence="9" type="ordered locus">Acid_3135</name>
</gene>
<dbReference type="SUPFAM" id="SSF52743">
    <property type="entry name" value="Subtilisin-like"/>
    <property type="match status" value="1"/>
</dbReference>
<evidence type="ECO:0000256" key="5">
    <source>
        <dbReference type="PROSITE-ProRule" id="PRU01240"/>
    </source>
</evidence>
<dbReference type="InterPro" id="IPR036852">
    <property type="entry name" value="Peptidase_S8/S53_dom_sf"/>
</dbReference>
<dbReference type="KEGG" id="sus:Acid_3135"/>
<accession>Q022I7</accession>
<dbReference type="EMBL" id="CP000473">
    <property type="protein sequence ID" value="ABJ84113.1"/>
    <property type="molecule type" value="Genomic_DNA"/>
</dbReference>
<reference evidence="9" key="1">
    <citation type="submission" date="2006-10" db="EMBL/GenBank/DDBJ databases">
        <title>Complete sequence of Solibacter usitatus Ellin6076.</title>
        <authorList>
            <consortium name="US DOE Joint Genome Institute"/>
            <person name="Copeland A."/>
            <person name="Lucas S."/>
            <person name="Lapidus A."/>
            <person name="Barry K."/>
            <person name="Detter J.C."/>
            <person name="Glavina del Rio T."/>
            <person name="Hammon N."/>
            <person name="Israni S."/>
            <person name="Dalin E."/>
            <person name="Tice H."/>
            <person name="Pitluck S."/>
            <person name="Thompson L.S."/>
            <person name="Brettin T."/>
            <person name="Bruce D."/>
            <person name="Han C."/>
            <person name="Tapia R."/>
            <person name="Gilna P."/>
            <person name="Schmutz J."/>
            <person name="Larimer F."/>
            <person name="Land M."/>
            <person name="Hauser L."/>
            <person name="Kyrpides N."/>
            <person name="Mikhailova N."/>
            <person name="Janssen P.H."/>
            <person name="Kuske C.R."/>
            <person name="Richardson P."/>
        </authorList>
    </citation>
    <scope>NUCLEOTIDE SEQUENCE</scope>
    <source>
        <strain evidence="9">Ellin6076</strain>
    </source>
</reference>
<dbReference type="InterPro" id="IPR023828">
    <property type="entry name" value="Peptidase_S8_Ser-AS"/>
</dbReference>
<evidence type="ECO:0000256" key="6">
    <source>
        <dbReference type="RuleBase" id="RU003355"/>
    </source>
</evidence>
<dbReference type="Pfam" id="PF00082">
    <property type="entry name" value="Peptidase_S8"/>
    <property type="match status" value="1"/>
</dbReference>
<dbReference type="PRINTS" id="PR00723">
    <property type="entry name" value="SUBTILISIN"/>
</dbReference>
<organism evidence="9">
    <name type="scientific">Solibacter usitatus (strain Ellin6076)</name>
    <dbReference type="NCBI Taxonomy" id="234267"/>
    <lineage>
        <taxon>Bacteria</taxon>
        <taxon>Pseudomonadati</taxon>
        <taxon>Acidobacteriota</taxon>
        <taxon>Terriglobia</taxon>
        <taxon>Bryobacterales</taxon>
        <taxon>Solibacteraceae</taxon>
        <taxon>Candidatus Solibacter</taxon>
    </lineage>
</organism>
<feature type="chain" id="PRO_5004162886" evidence="7">
    <location>
        <begin position="21"/>
        <end position="428"/>
    </location>
</feature>
<evidence type="ECO:0000256" key="2">
    <source>
        <dbReference type="ARBA" id="ARBA00022670"/>
    </source>
</evidence>
<feature type="active site" description="Charge relay system" evidence="5">
    <location>
        <position position="222"/>
    </location>
</feature>
<proteinExistence type="inferred from homology"/>
<dbReference type="InterPro" id="IPR000209">
    <property type="entry name" value="Peptidase_S8/S53_dom"/>
</dbReference>
<feature type="signal peptide" evidence="7">
    <location>
        <begin position="1"/>
        <end position="20"/>
    </location>
</feature>
<dbReference type="PROSITE" id="PS00136">
    <property type="entry name" value="SUBTILASE_ASP"/>
    <property type="match status" value="1"/>
</dbReference>
<dbReference type="PANTHER" id="PTHR43806:SF11">
    <property type="entry name" value="CEREVISIN-RELATED"/>
    <property type="match status" value="1"/>
</dbReference>
<keyword evidence="4 5" id="KW-0720">Serine protease</keyword>
<evidence type="ECO:0000259" key="8">
    <source>
        <dbReference type="Pfam" id="PF00082"/>
    </source>
</evidence>
<sequence length="428" mass="44620" precursor="true">MKRRVLLLVLLCALAVPAEAAIRLIVRVQGGAPVLQAACLLLGCDVQYPLGDDEGQLVLVTVPLNLTANLLLNVPGVLRVEVDTVGQTSGATQSGAPAALYDATPVSYFGTTVREGYVKQPAAQIIGLAATQNRFGVRGAGIVAVIDTGVDSSHPALAGSLVPGYDFTRNRAGADEKGDVGQSTTAVIDQSTTAVVDQSTTAVIDQYSAAALNQPQYQAFGHGTMVSGVVHLVAPGAMIMPLKAFHADGTGYASDVIRAVYFAVHHRARILNMSFSFQSSPMELQLALTYAKLNGVISVAAAGNEGRETMVYPAGYSGTVMGVASTSNSDTLSTFSNYGQRLVWVGAPGEGIVTLYPYGTYAATWGTSFSAPFAAGAAALLLDVQAMCGEPQAADSLSHARYINPDLGYGRLDLYQAVQAWRRAAGLQ</sequence>
<dbReference type="Gene3D" id="3.40.50.200">
    <property type="entry name" value="Peptidase S8/S53 domain"/>
    <property type="match status" value="1"/>
</dbReference>
<dbReference type="InterPro" id="IPR015500">
    <property type="entry name" value="Peptidase_S8_subtilisin-rel"/>
</dbReference>
<protein>
    <submittedName>
        <fullName evidence="9">Fervidolysin. Serine peptidase. MEROPS family S08A</fullName>
    </submittedName>
</protein>
<dbReference type="OrthoDB" id="184152at2"/>
<dbReference type="eggNOG" id="COG1404">
    <property type="taxonomic scope" value="Bacteria"/>
</dbReference>
<dbReference type="STRING" id="234267.Acid_3135"/>
<feature type="active site" description="Charge relay system" evidence="5">
    <location>
        <position position="147"/>
    </location>
</feature>
<dbReference type="PROSITE" id="PS00138">
    <property type="entry name" value="SUBTILASE_SER"/>
    <property type="match status" value="1"/>
</dbReference>
<dbReference type="InterPro" id="IPR023827">
    <property type="entry name" value="Peptidase_S8_Asp-AS"/>
</dbReference>
<evidence type="ECO:0000256" key="1">
    <source>
        <dbReference type="ARBA" id="ARBA00011073"/>
    </source>
</evidence>
<evidence type="ECO:0000256" key="7">
    <source>
        <dbReference type="SAM" id="SignalP"/>
    </source>
</evidence>